<reference evidence="11 12" key="1">
    <citation type="submission" date="2019-04" db="EMBL/GenBank/DDBJ databases">
        <title>Friends and foes A comparative genomics studyof 23 Aspergillus species from section Flavi.</title>
        <authorList>
            <consortium name="DOE Joint Genome Institute"/>
            <person name="Kjaerbolling I."/>
            <person name="Vesth T."/>
            <person name="Frisvad J.C."/>
            <person name="Nybo J.L."/>
            <person name="Theobald S."/>
            <person name="Kildgaard S."/>
            <person name="Isbrandt T."/>
            <person name="Kuo A."/>
            <person name="Sato A."/>
            <person name="Lyhne E.K."/>
            <person name="Kogle M.E."/>
            <person name="Wiebenga A."/>
            <person name="Kun R.S."/>
            <person name="Lubbers R.J."/>
            <person name="Makela M.R."/>
            <person name="Barry K."/>
            <person name="Chovatia M."/>
            <person name="Clum A."/>
            <person name="Daum C."/>
            <person name="Haridas S."/>
            <person name="He G."/>
            <person name="LaButti K."/>
            <person name="Lipzen A."/>
            <person name="Mondo S."/>
            <person name="Riley R."/>
            <person name="Salamov A."/>
            <person name="Simmons B.A."/>
            <person name="Magnuson J.K."/>
            <person name="Henrissat B."/>
            <person name="Mortensen U.H."/>
            <person name="Larsen T.O."/>
            <person name="Devries R.P."/>
            <person name="Grigoriev I.V."/>
            <person name="Machida M."/>
            <person name="Baker S.E."/>
            <person name="Andersen M.R."/>
        </authorList>
    </citation>
    <scope>NUCLEOTIDE SEQUENCE [LARGE SCALE GENOMIC DNA]</scope>
    <source>
        <strain evidence="11 12">IBT 29228</strain>
    </source>
</reference>
<keyword evidence="4" id="KW-0833">Ubl conjugation pathway</keyword>
<dbReference type="GO" id="GO:0006508">
    <property type="term" value="P:proteolysis"/>
    <property type="evidence" value="ECO:0007669"/>
    <property type="project" value="UniProtKB-KW"/>
</dbReference>
<dbReference type="PANTHER" id="PTHR13367">
    <property type="entry name" value="UBIQUITIN THIOESTERASE"/>
    <property type="match status" value="1"/>
</dbReference>
<feature type="domain" description="DUF6606" evidence="10">
    <location>
        <begin position="26"/>
        <end position="296"/>
    </location>
</feature>
<evidence type="ECO:0000256" key="3">
    <source>
        <dbReference type="ARBA" id="ARBA00022670"/>
    </source>
</evidence>
<dbReference type="InterPro" id="IPR027417">
    <property type="entry name" value="P-loop_NTPase"/>
</dbReference>
<feature type="domain" description="DUF3645" evidence="9">
    <location>
        <begin position="2391"/>
        <end position="2423"/>
    </location>
</feature>
<dbReference type="PANTHER" id="PTHR13367:SF33">
    <property type="entry name" value="P-LOOP CONTAINING NUCLEOSIDE TRIPHOSPHATE HYDROLASE PROTEIN"/>
    <property type="match status" value="1"/>
</dbReference>
<evidence type="ECO:0000259" key="10">
    <source>
        <dbReference type="Pfam" id="PF20255"/>
    </source>
</evidence>
<organism evidence="11 12">
    <name type="scientific">Aspergillus bertholletiae</name>
    <dbReference type="NCBI Taxonomy" id="1226010"/>
    <lineage>
        <taxon>Eukaryota</taxon>
        <taxon>Fungi</taxon>
        <taxon>Dikarya</taxon>
        <taxon>Ascomycota</taxon>
        <taxon>Pezizomycotina</taxon>
        <taxon>Eurotiomycetes</taxon>
        <taxon>Eurotiomycetidae</taxon>
        <taxon>Eurotiales</taxon>
        <taxon>Aspergillaceae</taxon>
        <taxon>Aspergillus</taxon>
        <taxon>Aspergillus subgen. Circumdati</taxon>
    </lineage>
</organism>
<dbReference type="SUPFAM" id="SSF52540">
    <property type="entry name" value="P-loop containing nucleoside triphosphate hydrolases"/>
    <property type="match status" value="1"/>
</dbReference>
<evidence type="ECO:0000256" key="4">
    <source>
        <dbReference type="ARBA" id="ARBA00022786"/>
    </source>
</evidence>
<evidence type="ECO:0000256" key="7">
    <source>
        <dbReference type="SAM" id="MobiDB-lite"/>
    </source>
</evidence>
<proteinExistence type="predicted"/>
<evidence type="ECO:0000313" key="12">
    <source>
        <dbReference type="Proteomes" id="UP000326198"/>
    </source>
</evidence>
<keyword evidence="6" id="KW-0788">Thiol protease</keyword>
<dbReference type="EMBL" id="ML736367">
    <property type="protein sequence ID" value="KAE8372270.1"/>
    <property type="molecule type" value="Genomic_DNA"/>
</dbReference>
<dbReference type="Pfam" id="PF20255">
    <property type="entry name" value="DUF6606"/>
    <property type="match status" value="1"/>
</dbReference>
<feature type="compositionally biased region" description="Acidic residues" evidence="7">
    <location>
        <begin position="3156"/>
        <end position="3180"/>
    </location>
</feature>
<dbReference type="OrthoDB" id="3182339at2759"/>
<evidence type="ECO:0000256" key="5">
    <source>
        <dbReference type="ARBA" id="ARBA00022801"/>
    </source>
</evidence>
<dbReference type="InterPro" id="IPR022099">
    <property type="entry name" value="DUF3638"/>
</dbReference>
<evidence type="ECO:0000313" key="11">
    <source>
        <dbReference type="EMBL" id="KAE8372270.1"/>
    </source>
</evidence>
<dbReference type="InterPro" id="IPR022105">
    <property type="entry name" value="DUF3645"/>
</dbReference>
<evidence type="ECO:0000256" key="6">
    <source>
        <dbReference type="ARBA" id="ARBA00022807"/>
    </source>
</evidence>
<keyword evidence="5" id="KW-0378">Hydrolase</keyword>
<dbReference type="InterPro" id="IPR051346">
    <property type="entry name" value="OTU_Deubiquitinase"/>
</dbReference>
<sequence length="3180" mass="362176">MTLKHNIFSYSTSIAMPNPSIVVDTFNHIAFPPKLPGRRDVKPAEVHLDLVTRLRHAVQTLHGAADDDMKEVWQSLELVLNTCHAVNENVIVNKVALLDSFKKLHPGRAIIVYIAEQNAALLFRAPQNKDDVIVEGFEASPSAEQALAASGALEWQFPGTAVSLSREEFGNHDLQESLAAFLEMASTEQIDKFASKSRKAGVRVVENRDVVDPSLISEFLMTLLRVNGSRVQPPLLRKRVKDDVCWDDAELPWRRSPFWLVLRVCVQRLLYLRLGSELGRINYKFLLCVVLAYLLKDVTNTGVVAIENWSWLKAKLCRRLVKLETEKKDSLSAVRVEHVCLARNLEPLCRQYIANADAAIKNQWEAFKRDFRRVIPVLPLYAQPSDMFLSLPSSMSYLQNALYPVRNDVQRRHNIDSAVLAERARGNTTEQFSSLSTEYSSLANLELKLESGPWRMPTSKSNGESLCIEFAQRIEQYLNSVGSAYNGDQEQLSEFILNVFQLWVCMDKCAILAYPLLGEYHPGFQPELLDVLYISKLTDLERLQDIQRHIHTRCTGASHKAMTIFTDPSPECFADRYLGTSMGADLIRLQKRIEAVSMASRGRKESDLAKVNSEFQNVSKMIAQSSCTQQRNIDGTHKKQECSHCQYIQRRRRLKIKVHEDYLPMDSRMAEKRAVVFELAVPKAFSAYRSTTWNIINRLGPHDDSTKAEEPRLLLEDYKQLTPYRRHVLGQGRFSLASYTKSYLGTHYKWKKLPATPKDVLLPQGLSFRYYDAERRLWSKDRPQFTLSQHFGLALPPHLPLASLYSSPSFAPEGRGPSSYEAISKVRDCPSTITVQEFLAHQALMAGKHRRWLSILIELGSSNINFSSLEAMVLLRHLALQAGPWVPGNPLRITHSVFRDAGFCRRLAEQINQHLSVIAPNWREVTYMETMLTLTIHLCHLGCREISREANTLLLQIRSITLQWINHLRDETRNASEVDAAERAARYCFLAALLCRRTFLVQCYTHASLDMESAQCFIEATLALQESLVVDIAKFSSFTRSMLVRDIKMSARIRQTIQNTIRLHPSSINSVLDKVWPSSSCREYTTWEHLQHPYECWVTATTKGTEQMLPQTFHFHLLEGHLLVDGKPLGKLPPDIRDSETLKELFGNQRLIAFPSNMPGMNYVLALDREGHQIHLGYRNQKLVIRAWKNGQTFEIIPRSVFGRTGKLDLPVPLIFDCVHWMNLTSGILEARRMPAIWRERPGNWKINIRTRQAKRGRSLLIDPYSELATSIADIFAHFEHPSMLTIYQPHIKTLSIELKRMNLGFHVNKRQLLQCKQLAAEVDPNQDAGTLYGFQSMLVLRNVYNRSQRSIITPLGKLEYQRHGIHVLSRMENNGDYGRYIIDNVLGRLHGPVEPLLLYTQAKLHAFTSFITPDPLTGRTGREEALSILRSGYSQPWTPLSQGIIDLLQTISRLAPHREYYPRDMKRQQVVKWDQHLTTSTQHEAYQPVIQSILIKSRRLSLFQVQAMPPLTDTVQSEVHLQERASWRRSLYERTDTSSEDTPDVPDVVYKSCFRYPSPNQASRVHEIVTLLRRRPSNIHTTQKLSSILKQWSYIGGYTDMFTSYSIERTLFVDLAAEWGKLVRLCISSNPQNTYSIMFCLGLMAYGESADLNMIRVLAAFSILDDLKQLQLPLYPSFENFHDQECPSSNAVLSLIQPFCIKYSSPTSKKKKAKKAQNSSEVARIRLTKESHEKKCAQESNDFVSFILQQWPSIELSGDSFSSPYLNVTGALEAVTHDWLRRHKNRQLEAHVNEVQKILNAHGAKRNKFKDPLPQLSHAVFMPQCVKSRKVAVKLGQDLFSKPGPKLGSDLNNLSKRSKRLVANPASHQLNEFNPKIPSQRKGTFIPEIIEIEQIVHKIVNSDCPVRSTYGQDLQLSITALKEKGQDSKIASESDMPYDKGMAKYTVDIRKAQATVDQYYRQIRDALTIGDSRFEWLQHGNLWPCITPTTILQQLRSTSSTTFGPNMKEALLSYGMAIVKLQRFIRIKEFFARRDKSRLDQEYCQSFHSIWDYMAFPDWILLEIDSNMQIRQEQVTVALEMVSPASGSNTALQMNMGQGKTSVIMPMVAAALADGDTLARLLVPKALTTQTAQILQARLGGLVGRSLSRIPFSRRTPITSSVIGEYRALQEDMLRESGIILGNPEHALSFKLSGRQLVSDSKIPEAVQMVEIQGWIDRVSHDILDECDFTLAVKTQLIYPSGSQLTVDGHPDRWEVIMAVLGLVAQHLRDLALELPHSIDVIERTTSAFPIAYLLRKDVEAALTERLVKDVCSGRSAILPIQDCKDFEVEAIQQFISQPLVDRATVQCIDGLLKDIPAVRKRIYLLRGILVHGLLLLCLKKRWNVQYGLHPSRDPIAVPFHAKGVPSDYAEWGHPDVAILFTCLAFYHEGLTQEQCRRSLQAILKSDDPATMYDRWTQGSGAILPEALQHWNLINIDDRGQMAEIWSHLRFSTMAINYFLKTLVFPNHAKQFSVKLQTSGWDMPFFRNSSTLCRDRPSKGAGLTTGFSGTNDNRRLLPLTIQQRDLPELLHTSAEVLTYLLQRRNRQYRHAAVDGRRLTEAELLKSLTRSGIRILIDAGAYILEMDNRSLVKTWLDQDTEVQAAVYFGRDNQAWVQYRTGKTVPLFATPFADNLNNCLVYLDESHTRGTDLKLPADARGALTLGLNQTKDHTVQAAMRLRQLGQSQSVIFIAPPEVHRNISDVCKKGPSDTIDSADVVYWLLFQTCVNNKELQPLFYAQGADFCRRIQAAAQYPKFLSHPVDREAYVAVLQQPEQQTLEQLYKPHLPSISIEEPTAETSSSSFSGKLAEFMQVLHDQRRQSKPDQNSIVSSALEEVEQEREVACEIEEEREIQRPQQLKAHQFPGLHPALSHFAKSGFLQASGVFSVADVLRATNLGLRYMSEWTTLLHRLRVSSEFKKTVKLKPGEKRDEFLRPVTWLLYNIATEAVVIVTPEEAEELIPILRTTPAPSMHLITYAAPVMKRMLHFSHLDYYTIPSFPAQYAIPSWLSFEVGIFAGRLYFEYTDYAYILQQLQPGPEPQGSNERRVTRRTAQMSFLEEWLVLHRQGQDISHTPMGYVCQNRALRADHPFFGAVGVPNTEPIFRSAGYTVRNAEEQEEYSDSEEEEIGFLRTEEDDQFE</sequence>
<dbReference type="EC" id="3.4.19.12" evidence="2"/>
<evidence type="ECO:0000256" key="2">
    <source>
        <dbReference type="ARBA" id="ARBA00012759"/>
    </source>
</evidence>
<evidence type="ECO:0000259" key="8">
    <source>
        <dbReference type="Pfam" id="PF12340"/>
    </source>
</evidence>
<dbReference type="InterPro" id="IPR046541">
    <property type="entry name" value="DUF6606"/>
</dbReference>
<keyword evidence="3" id="KW-0645">Protease</keyword>
<evidence type="ECO:0000259" key="9">
    <source>
        <dbReference type="Pfam" id="PF12359"/>
    </source>
</evidence>
<gene>
    <name evidence="11" type="ORF">BDV26DRAFT_274461</name>
</gene>
<dbReference type="Pfam" id="PF12359">
    <property type="entry name" value="DUF3645"/>
    <property type="match status" value="1"/>
</dbReference>
<feature type="region of interest" description="Disordered" evidence="7">
    <location>
        <begin position="3154"/>
        <end position="3180"/>
    </location>
</feature>
<dbReference type="GO" id="GO:0004843">
    <property type="term" value="F:cysteine-type deubiquitinase activity"/>
    <property type="evidence" value="ECO:0007669"/>
    <property type="project" value="UniProtKB-EC"/>
</dbReference>
<dbReference type="Pfam" id="PF12340">
    <property type="entry name" value="DUF3638"/>
    <property type="match status" value="1"/>
</dbReference>
<keyword evidence="12" id="KW-1185">Reference proteome</keyword>
<accession>A0A5N7AU05</accession>
<feature type="domain" description="DUF3638" evidence="8">
    <location>
        <begin position="2049"/>
        <end position="2272"/>
    </location>
</feature>
<dbReference type="Proteomes" id="UP000326198">
    <property type="component" value="Unassembled WGS sequence"/>
</dbReference>
<protein>
    <recommendedName>
        <fullName evidence="2">ubiquitinyl hydrolase 1</fullName>
        <ecNumber evidence="2">3.4.19.12</ecNumber>
    </recommendedName>
</protein>
<name>A0A5N7AU05_9EURO</name>
<comment type="catalytic activity">
    <reaction evidence="1">
        <text>Thiol-dependent hydrolysis of ester, thioester, amide, peptide and isopeptide bonds formed by the C-terminal Gly of ubiquitin (a 76-residue protein attached to proteins as an intracellular targeting signal).</text>
        <dbReference type="EC" id="3.4.19.12"/>
    </reaction>
</comment>
<evidence type="ECO:0000256" key="1">
    <source>
        <dbReference type="ARBA" id="ARBA00000707"/>
    </source>
</evidence>